<dbReference type="EMBL" id="AZBU02000001">
    <property type="protein sequence ID" value="TMS39183.1"/>
    <property type="molecule type" value="Genomic_DNA"/>
</dbReference>
<organism evidence="7 8">
    <name type="scientific">Steinernema carpocapsae</name>
    <name type="common">Entomopathogenic nematode</name>
    <dbReference type="NCBI Taxonomy" id="34508"/>
    <lineage>
        <taxon>Eukaryota</taxon>
        <taxon>Metazoa</taxon>
        <taxon>Ecdysozoa</taxon>
        <taxon>Nematoda</taxon>
        <taxon>Chromadorea</taxon>
        <taxon>Rhabditida</taxon>
        <taxon>Tylenchina</taxon>
        <taxon>Panagrolaimomorpha</taxon>
        <taxon>Strongyloidoidea</taxon>
        <taxon>Steinernematidae</taxon>
        <taxon>Steinernema</taxon>
    </lineage>
</organism>
<evidence type="ECO:0000256" key="4">
    <source>
        <dbReference type="ARBA" id="ARBA00023180"/>
    </source>
</evidence>
<evidence type="ECO:0000256" key="3">
    <source>
        <dbReference type="ARBA" id="ARBA00023157"/>
    </source>
</evidence>
<proteinExistence type="predicted"/>
<evidence type="ECO:0000313" key="8">
    <source>
        <dbReference type="Proteomes" id="UP000298663"/>
    </source>
</evidence>
<evidence type="ECO:0000259" key="6">
    <source>
        <dbReference type="Pfam" id="PF00053"/>
    </source>
</evidence>
<dbReference type="CDD" id="cd00055">
    <property type="entry name" value="EGF_Lam"/>
    <property type="match status" value="1"/>
</dbReference>
<keyword evidence="1" id="KW-0732">Signal</keyword>
<dbReference type="Gene3D" id="2.10.25.10">
    <property type="entry name" value="Laminin"/>
    <property type="match status" value="1"/>
</dbReference>
<accession>A0A4V6I8S5</accession>
<evidence type="ECO:0000256" key="2">
    <source>
        <dbReference type="ARBA" id="ARBA00022737"/>
    </source>
</evidence>
<keyword evidence="2" id="KW-0677">Repeat</keyword>
<evidence type="ECO:0000313" key="7">
    <source>
        <dbReference type="EMBL" id="TMS39183.1"/>
    </source>
</evidence>
<dbReference type="FunFam" id="2.10.25.10:FF:000188">
    <property type="entry name" value="Laminin subunit gamma 2"/>
    <property type="match status" value="1"/>
</dbReference>
<reference evidence="7 8" key="1">
    <citation type="journal article" date="2015" name="Genome Biol.">
        <title>Comparative genomics of Steinernema reveals deeply conserved gene regulatory networks.</title>
        <authorList>
            <person name="Dillman A.R."/>
            <person name="Macchietto M."/>
            <person name="Porter C.F."/>
            <person name="Rogers A."/>
            <person name="Williams B."/>
            <person name="Antoshechkin I."/>
            <person name="Lee M.M."/>
            <person name="Goodwin Z."/>
            <person name="Lu X."/>
            <person name="Lewis E.E."/>
            <person name="Goodrich-Blair H."/>
            <person name="Stock S.P."/>
            <person name="Adams B.J."/>
            <person name="Sternberg P.W."/>
            <person name="Mortazavi A."/>
        </authorList>
    </citation>
    <scope>NUCLEOTIDE SEQUENCE [LARGE SCALE GENOMIC DNA]</scope>
    <source>
        <strain evidence="7 8">ALL</strain>
    </source>
</reference>
<feature type="domain" description="Laminin EGF-like" evidence="6">
    <location>
        <begin position="13"/>
        <end position="49"/>
    </location>
</feature>
<keyword evidence="4" id="KW-0325">Glycoprotein</keyword>
<reference evidence="7 8" key="2">
    <citation type="journal article" date="2019" name="G3 (Bethesda)">
        <title>Hybrid Assembly of the Genome of the Entomopathogenic Nematode Steinernema carpocapsae Identifies the X-Chromosome.</title>
        <authorList>
            <person name="Serra L."/>
            <person name="Macchietto M."/>
            <person name="Macias-Munoz A."/>
            <person name="McGill C.J."/>
            <person name="Rodriguez I.M."/>
            <person name="Rodriguez B."/>
            <person name="Murad R."/>
            <person name="Mortazavi A."/>
        </authorList>
    </citation>
    <scope>NUCLEOTIDE SEQUENCE [LARGE SCALE GENOMIC DNA]</scope>
    <source>
        <strain evidence="7 8">ALL</strain>
    </source>
</reference>
<keyword evidence="5" id="KW-0424">Laminin EGF-like domain</keyword>
<gene>
    <name evidence="7" type="ORF">L596_005751</name>
</gene>
<protein>
    <recommendedName>
        <fullName evidence="6">Laminin EGF-like domain-containing protein</fullName>
    </recommendedName>
</protein>
<sequence length="135" mass="14464">MTPRPQCGKVSELSELSESCDAVSGECIKCLHHTEGSQYCDEGYYEDASVEGYYGDASALTTTSQPTRLLVLAIVSPASTRASPASMNSTAISALPSTSTWLPEKDALFAIATPTKSSWITKQTSPVQRTRRPVT</sequence>
<dbReference type="GO" id="GO:0005604">
    <property type="term" value="C:basement membrane"/>
    <property type="evidence" value="ECO:0007669"/>
    <property type="project" value="UniProtKB-ARBA"/>
</dbReference>
<dbReference type="Proteomes" id="UP000298663">
    <property type="component" value="Chromosome X"/>
</dbReference>
<dbReference type="AlphaFoldDB" id="A0A4V6I8S5"/>
<dbReference type="STRING" id="34508.A0A4V6I8S5"/>
<dbReference type="OrthoDB" id="5864151at2759"/>
<dbReference type="Pfam" id="PF00053">
    <property type="entry name" value="EGF_laminin"/>
    <property type="match status" value="1"/>
</dbReference>
<keyword evidence="8" id="KW-1185">Reference proteome</keyword>
<comment type="caution">
    <text evidence="7">The sequence shown here is derived from an EMBL/GenBank/DDBJ whole genome shotgun (WGS) entry which is preliminary data.</text>
</comment>
<evidence type="ECO:0000256" key="5">
    <source>
        <dbReference type="ARBA" id="ARBA00023292"/>
    </source>
</evidence>
<dbReference type="EMBL" id="CM016762">
    <property type="protein sequence ID" value="TMS39183.1"/>
    <property type="molecule type" value="Genomic_DNA"/>
</dbReference>
<keyword evidence="3" id="KW-1015">Disulfide bond</keyword>
<evidence type="ECO:0000256" key="1">
    <source>
        <dbReference type="ARBA" id="ARBA00022729"/>
    </source>
</evidence>
<name>A0A4V6I8S5_STECR</name>
<dbReference type="InterPro" id="IPR002049">
    <property type="entry name" value="LE_dom"/>
</dbReference>